<dbReference type="GO" id="GO:0060271">
    <property type="term" value="P:cilium assembly"/>
    <property type="evidence" value="ECO:0007669"/>
    <property type="project" value="TreeGrafter"/>
</dbReference>
<evidence type="ECO:0000256" key="3">
    <source>
        <dbReference type="ARBA" id="ARBA00017206"/>
    </source>
</evidence>
<accession>A0A7N4NGR7</accession>
<proteinExistence type="inferred from homology"/>
<organism evidence="9 10">
    <name type="scientific">Sarcophilus harrisii</name>
    <name type="common">Tasmanian devil</name>
    <name type="synonym">Sarcophilus laniarius</name>
    <dbReference type="NCBI Taxonomy" id="9305"/>
    <lineage>
        <taxon>Eukaryota</taxon>
        <taxon>Metazoa</taxon>
        <taxon>Chordata</taxon>
        <taxon>Craniata</taxon>
        <taxon>Vertebrata</taxon>
        <taxon>Euteleostomi</taxon>
        <taxon>Mammalia</taxon>
        <taxon>Metatheria</taxon>
        <taxon>Dasyuromorphia</taxon>
        <taxon>Dasyuridae</taxon>
        <taxon>Sarcophilus</taxon>
    </lineage>
</organism>
<dbReference type="GO" id="GO:0030992">
    <property type="term" value="C:intraciliary transport particle B"/>
    <property type="evidence" value="ECO:0007669"/>
    <property type="project" value="TreeGrafter"/>
</dbReference>
<evidence type="ECO:0000313" key="10">
    <source>
        <dbReference type="Proteomes" id="UP000007648"/>
    </source>
</evidence>
<dbReference type="GO" id="GO:0042073">
    <property type="term" value="P:intraciliary transport"/>
    <property type="evidence" value="ECO:0007669"/>
    <property type="project" value="InterPro"/>
</dbReference>
<protein>
    <recommendedName>
        <fullName evidence="3">Intraflagellar transport protein 46 homolog</fullName>
    </recommendedName>
</protein>
<comment type="subcellular location">
    <subcellularLocation>
        <location evidence="1">Cytoplasm</location>
        <location evidence="1">Cytoskeleton</location>
        <location evidence="1">Cilium basal body</location>
    </subcellularLocation>
</comment>
<reference evidence="9" key="3">
    <citation type="submission" date="2025-09" db="UniProtKB">
        <authorList>
            <consortium name="Ensembl"/>
        </authorList>
    </citation>
    <scope>IDENTIFICATION</scope>
</reference>
<sequence>MEETDSEGLQVNPPGPERLESYSPTPTHMLDYPGGLRVSWQPLRSPWQQRASPLPRCFWKDASCLGRGMHLGVQDGPEGMGFLLPLGLQPESASPLPPEMAPGQRGGLGTPSTLRNSQQSWGEKLSQRTSLWKPLGWDDRILQTKVVENQPYDESLEINDSEEVASIYTPTPRHQGLPRSARLPPKTMADNSSDEYEEENNKVPREGIPQPPGHRGKDSDPAPPAPASPKRHHAPSRGPERVGWYIGSQKLRKEKKKATQMTTQRGFSENEDEDEDDDSSETDSDEDDDDEEHGAPLEGAYDPADYEHLPVSAEIKELFQYITRYTPQLIDLDHKLKPFIPDFIPAVGDIDAFLKVPRPDGKPDNLGLLVLDEPSTKQSDPTVLSLWLTENSKQHNITQQMKVKSLEDAEKNPKAIDTWIESISELHRSKPPATVHYTRPMPDIDTLMQEWSPEFEELLGKVSLPTADIDCSLAEYIDMICAILDIPIYKSRIQSLHLLFSLYSEFKNSQHFKALAEGKKAATPPSNPTSQAGDAETLTFS</sequence>
<evidence type="ECO:0000256" key="4">
    <source>
        <dbReference type="ARBA" id="ARBA00022490"/>
    </source>
</evidence>
<dbReference type="Ensembl" id="ENSSHAT00000038932.1">
    <property type="protein sequence ID" value="ENSSHAP00000023063.1"/>
    <property type="gene ID" value="ENSSHAG00000012377.2"/>
</dbReference>
<name>A0A7N4NGR7_SARHA</name>
<evidence type="ECO:0000256" key="1">
    <source>
        <dbReference type="ARBA" id="ARBA00004120"/>
    </source>
</evidence>
<gene>
    <name evidence="9" type="primary">IFT46</name>
</gene>
<evidence type="ECO:0000256" key="8">
    <source>
        <dbReference type="SAM" id="MobiDB-lite"/>
    </source>
</evidence>
<feature type="compositionally biased region" description="Acidic residues" evidence="8">
    <location>
        <begin position="154"/>
        <end position="163"/>
    </location>
</feature>
<evidence type="ECO:0000256" key="5">
    <source>
        <dbReference type="ARBA" id="ARBA00023069"/>
    </source>
</evidence>
<dbReference type="FunCoup" id="A0A7N4NGR7">
    <property type="interactions" value="378"/>
</dbReference>
<keyword evidence="7" id="KW-0966">Cell projection</keyword>
<keyword evidence="4" id="KW-0963">Cytoplasm</keyword>
<dbReference type="PANTHER" id="PTHR13376:SF0">
    <property type="entry name" value="INTRAFLAGELLAR TRANSPORT PROTEIN 46 HOMOLOG"/>
    <property type="match status" value="1"/>
</dbReference>
<reference evidence="9" key="2">
    <citation type="submission" date="2025-08" db="UniProtKB">
        <authorList>
            <consortium name="Ensembl"/>
        </authorList>
    </citation>
    <scope>IDENTIFICATION</scope>
</reference>
<keyword evidence="6" id="KW-0206">Cytoskeleton</keyword>
<keyword evidence="5" id="KW-0969">Cilium</keyword>
<evidence type="ECO:0000313" key="9">
    <source>
        <dbReference type="Ensembl" id="ENSSHAP00000023063.1"/>
    </source>
</evidence>
<feature type="region of interest" description="Disordered" evidence="8">
    <location>
        <begin position="1"/>
        <end position="30"/>
    </location>
</feature>
<dbReference type="GO" id="GO:0031514">
    <property type="term" value="C:motile cilium"/>
    <property type="evidence" value="ECO:0007669"/>
    <property type="project" value="TreeGrafter"/>
</dbReference>
<evidence type="ECO:0000256" key="6">
    <source>
        <dbReference type="ARBA" id="ARBA00023212"/>
    </source>
</evidence>
<dbReference type="Proteomes" id="UP000007648">
    <property type="component" value="Unassembled WGS sequence"/>
</dbReference>
<dbReference type="InParanoid" id="A0A7N4NGR7"/>
<keyword evidence="10" id="KW-1185">Reference proteome</keyword>
<dbReference type="InterPro" id="IPR022088">
    <property type="entry name" value="Intraflagellar_transp_cmplxB"/>
</dbReference>
<dbReference type="GeneTree" id="ENSGT00390000005544"/>
<dbReference type="Pfam" id="PF12317">
    <property type="entry name" value="IFT46_B_C"/>
    <property type="match status" value="1"/>
</dbReference>
<evidence type="ECO:0000256" key="2">
    <source>
        <dbReference type="ARBA" id="ARBA00007700"/>
    </source>
</evidence>
<feature type="compositionally biased region" description="Acidic residues" evidence="8">
    <location>
        <begin position="269"/>
        <end position="292"/>
    </location>
</feature>
<dbReference type="PANTHER" id="PTHR13376">
    <property type="entry name" value="INTRAFLAGELLAR TRANSPORT PROTEIN 46 HOMOLOG"/>
    <property type="match status" value="1"/>
</dbReference>
<dbReference type="AlphaFoldDB" id="A0A7N4NGR7"/>
<evidence type="ECO:0000256" key="7">
    <source>
        <dbReference type="ARBA" id="ARBA00023273"/>
    </source>
</evidence>
<comment type="similarity">
    <text evidence="2">Belongs to the IFT46 family.</text>
</comment>
<dbReference type="GO" id="GO:0005815">
    <property type="term" value="C:microtubule organizing center"/>
    <property type="evidence" value="ECO:0007669"/>
    <property type="project" value="TreeGrafter"/>
</dbReference>
<feature type="compositionally biased region" description="Polar residues" evidence="8">
    <location>
        <begin position="110"/>
        <end position="121"/>
    </location>
</feature>
<feature type="region of interest" description="Disordered" evidence="8">
    <location>
        <begin position="142"/>
        <end position="305"/>
    </location>
</feature>
<feature type="compositionally biased region" description="Polar residues" evidence="8">
    <location>
        <begin position="528"/>
        <end position="541"/>
    </location>
</feature>
<feature type="region of interest" description="Disordered" evidence="8">
    <location>
        <begin position="517"/>
        <end position="541"/>
    </location>
</feature>
<feature type="region of interest" description="Disordered" evidence="8">
    <location>
        <begin position="93"/>
        <end position="127"/>
    </location>
</feature>
<reference evidence="9 10" key="1">
    <citation type="journal article" date="2011" name="Proc. Natl. Acad. Sci. U.S.A.">
        <title>Genetic diversity and population structure of the endangered marsupial Sarcophilus harrisii (Tasmanian devil).</title>
        <authorList>
            <person name="Miller W."/>
            <person name="Hayes V.M."/>
            <person name="Ratan A."/>
            <person name="Petersen D.C."/>
            <person name="Wittekindt N.E."/>
            <person name="Miller J."/>
            <person name="Walenz B."/>
            <person name="Knight J."/>
            <person name="Qi J."/>
            <person name="Zhao F."/>
            <person name="Wang Q."/>
            <person name="Bedoya-Reina O.C."/>
            <person name="Katiyar N."/>
            <person name="Tomsho L.P."/>
            <person name="Kasson L.M."/>
            <person name="Hardie R.A."/>
            <person name="Woodbridge P."/>
            <person name="Tindall E.A."/>
            <person name="Bertelsen M.F."/>
            <person name="Dixon D."/>
            <person name="Pyecroft S."/>
            <person name="Helgen K.M."/>
            <person name="Lesk A.M."/>
            <person name="Pringle T.H."/>
            <person name="Patterson N."/>
            <person name="Zhang Y."/>
            <person name="Kreiss A."/>
            <person name="Woods G.M."/>
            <person name="Jones M.E."/>
            <person name="Schuster S.C."/>
        </authorList>
    </citation>
    <scope>NUCLEOTIDE SEQUENCE [LARGE SCALE GENOMIC DNA]</scope>
</reference>